<feature type="region of interest" description="Disordered" evidence="1">
    <location>
        <begin position="139"/>
        <end position="165"/>
    </location>
</feature>
<feature type="signal peptide" evidence="2">
    <location>
        <begin position="1"/>
        <end position="22"/>
    </location>
</feature>
<sequence>MAPRAVIAVLMLALLVAGCAPGSQTVRLEPRPDVARSDEGQGITVALTVEDRRDDPVIGFRDGERGGEARIEPYEDPALGIRRGVTRALERRGFEVVAAGVPADRRLHIALEALQYERQAGVVTRGIHLEGRMSARVERGDGDRYTGKARARSERRLVHSPSQTENEQMINEVVTRMLERLLDEAPLREMLAGDRR</sequence>
<dbReference type="EMBL" id="CP000453">
    <property type="protein sequence ID" value="ABI56816.1"/>
    <property type="molecule type" value="Genomic_DNA"/>
</dbReference>
<dbReference type="eggNOG" id="COG3056">
    <property type="taxonomic scope" value="Bacteria"/>
</dbReference>
<evidence type="ECO:0000313" key="4">
    <source>
        <dbReference type="Proteomes" id="UP000001962"/>
    </source>
</evidence>
<dbReference type="HOGENOM" id="CLU_1394639_0_0_6"/>
<keyword evidence="4" id="KW-1185">Reference proteome</keyword>
<proteinExistence type="predicted"/>
<reference evidence="4" key="1">
    <citation type="submission" date="2006-08" db="EMBL/GenBank/DDBJ databases">
        <title>Complete sequence of Alkalilimnicola ehrilichei MLHE-1.</title>
        <authorList>
            <person name="Copeland A."/>
            <person name="Lucas S."/>
            <person name="Lapidus A."/>
            <person name="Barry K."/>
            <person name="Detter J.C."/>
            <person name="Glavina del Rio T."/>
            <person name="Hammon N."/>
            <person name="Israni S."/>
            <person name="Dalin E."/>
            <person name="Tice H."/>
            <person name="Pitluck S."/>
            <person name="Sims D."/>
            <person name="Brettin T."/>
            <person name="Bruce D."/>
            <person name="Han C."/>
            <person name="Tapia R."/>
            <person name="Gilna P."/>
            <person name="Schmutz J."/>
            <person name="Larimer F."/>
            <person name="Land M."/>
            <person name="Hauser L."/>
            <person name="Kyrpides N."/>
            <person name="Mikhailova N."/>
            <person name="Oremland R.S."/>
            <person name="Hoeft S.E."/>
            <person name="Switzer-Blum J."/>
            <person name="Kulp T."/>
            <person name="King G."/>
            <person name="Tabita R."/>
            <person name="Witte B."/>
            <person name="Santini J.M."/>
            <person name="Basu P."/>
            <person name="Hollibaugh J.T."/>
            <person name="Xie G."/>
            <person name="Stolz J.F."/>
            <person name="Richardson P."/>
        </authorList>
    </citation>
    <scope>NUCLEOTIDE SEQUENCE [LARGE SCALE GENOMIC DNA]</scope>
    <source>
        <strain evidence="4">ATCC BAA-1101 / DSM 17681 / MLHE-1</strain>
    </source>
</reference>
<feature type="chain" id="PRO_5004168120" description="Lipoprotein" evidence="2">
    <location>
        <begin position="23"/>
        <end position="196"/>
    </location>
</feature>
<evidence type="ECO:0000313" key="3">
    <source>
        <dbReference type="EMBL" id="ABI56816.1"/>
    </source>
</evidence>
<name>Q0A8M1_ALKEH</name>
<gene>
    <name evidence="3" type="ordered locus">Mlg_1467</name>
</gene>
<evidence type="ECO:0000256" key="2">
    <source>
        <dbReference type="SAM" id="SignalP"/>
    </source>
</evidence>
<dbReference type="KEGG" id="aeh:Mlg_1467"/>
<dbReference type="AlphaFoldDB" id="Q0A8M1"/>
<dbReference type="RefSeq" id="WP_011629211.1">
    <property type="nucleotide sequence ID" value="NC_008340.1"/>
</dbReference>
<dbReference type="InterPro" id="IPR005619">
    <property type="entry name" value="Uncharacterised_YajG"/>
</dbReference>
<accession>Q0A8M1</accession>
<evidence type="ECO:0008006" key="5">
    <source>
        <dbReference type="Google" id="ProtNLM"/>
    </source>
</evidence>
<feature type="compositionally biased region" description="Basic and acidic residues" evidence="1">
    <location>
        <begin position="139"/>
        <end position="157"/>
    </location>
</feature>
<dbReference type="PROSITE" id="PS51257">
    <property type="entry name" value="PROKAR_LIPOPROTEIN"/>
    <property type="match status" value="1"/>
</dbReference>
<organism evidence="3 4">
    <name type="scientific">Alkalilimnicola ehrlichii (strain ATCC BAA-1101 / DSM 17681 / MLHE-1)</name>
    <dbReference type="NCBI Taxonomy" id="187272"/>
    <lineage>
        <taxon>Bacteria</taxon>
        <taxon>Pseudomonadati</taxon>
        <taxon>Pseudomonadota</taxon>
        <taxon>Gammaproteobacteria</taxon>
        <taxon>Chromatiales</taxon>
        <taxon>Ectothiorhodospiraceae</taxon>
        <taxon>Alkalilimnicola</taxon>
    </lineage>
</organism>
<protein>
    <recommendedName>
        <fullName evidence="5">Lipoprotein</fullName>
    </recommendedName>
</protein>
<dbReference type="OrthoDB" id="6064766at2"/>
<keyword evidence="2" id="KW-0732">Signal</keyword>
<dbReference type="Proteomes" id="UP000001962">
    <property type="component" value="Chromosome"/>
</dbReference>
<evidence type="ECO:0000256" key="1">
    <source>
        <dbReference type="SAM" id="MobiDB-lite"/>
    </source>
</evidence>
<dbReference type="Pfam" id="PF03923">
    <property type="entry name" value="Lipoprotein_16"/>
    <property type="match status" value="1"/>
</dbReference>